<gene>
    <name evidence="4" type="ORF">GCM10023184_43170</name>
</gene>
<dbReference type="RefSeq" id="WP_345258044.1">
    <property type="nucleotide sequence ID" value="NZ_BAABGY010000016.1"/>
</dbReference>
<evidence type="ECO:0000259" key="3">
    <source>
        <dbReference type="Pfam" id="PF16754"/>
    </source>
</evidence>
<dbReference type="Gene3D" id="1.10.530.40">
    <property type="match status" value="1"/>
</dbReference>
<protein>
    <recommendedName>
        <fullName evidence="3">Pesticin C-terminal domain-containing protein</fullName>
    </recommendedName>
</protein>
<keyword evidence="2" id="KW-0081">Bacteriolytic enzyme</keyword>
<proteinExistence type="predicted"/>
<reference evidence="5" key="1">
    <citation type="journal article" date="2019" name="Int. J. Syst. Evol. Microbiol.">
        <title>The Global Catalogue of Microorganisms (GCM) 10K type strain sequencing project: providing services to taxonomists for standard genome sequencing and annotation.</title>
        <authorList>
            <consortium name="The Broad Institute Genomics Platform"/>
            <consortium name="The Broad Institute Genome Sequencing Center for Infectious Disease"/>
            <person name="Wu L."/>
            <person name="Ma J."/>
        </authorList>
    </citation>
    <scope>NUCLEOTIDE SEQUENCE [LARGE SCALE GENOMIC DNA]</scope>
    <source>
        <strain evidence="5">JCM 17919</strain>
    </source>
</reference>
<dbReference type="InterPro" id="IPR023347">
    <property type="entry name" value="Lysozyme_dom_sf"/>
</dbReference>
<evidence type="ECO:0000256" key="1">
    <source>
        <dbReference type="ARBA" id="ARBA00022529"/>
    </source>
</evidence>
<dbReference type="InterPro" id="IPR031922">
    <property type="entry name" value="Pesticin_C"/>
</dbReference>
<dbReference type="Pfam" id="PF16754">
    <property type="entry name" value="Pesticin"/>
    <property type="match status" value="1"/>
</dbReference>
<name>A0ABP8HRC6_9BACT</name>
<dbReference type="Proteomes" id="UP001501725">
    <property type="component" value="Unassembled WGS sequence"/>
</dbReference>
<evidence type="ECO:0000313" key="4">
    <source>
        <dbReference type="EMBL" id="GAA4343115.1"/>
    </source>
</evidence>
<sequence length="216" mass="23928">MAGAYAIDWDFISNKEGGTKTKAYVPVCTAKSVINPENRTCFGKPTGTVIGKSGVTIAAGVDLGQMNEHEFSKLKLPAHLETLLKPFVGKKKDEAVSSLQEFETQHNTSVQITMTDAKIINQRLKEKTVGVLAKNFDRDSNVKFDELPAEAQTALASLAFQYGPNFHAKENDFLQKVWDGYTKQDYNALANTLENAPEYKGRRKEEAAMLKGMGYR</sequence>
<evidence type="ECO:0000256" key="2">
    <source>
        <dbReference type="ARBA" id="ARBA00022638"/>
    </source>
</evidence>
<keyword evidence="1" id="KW-0929">Antimicrobial</keyword>
<dbReference type="SUPFAM" id="SSF53955">
    <property type="entry name" value="Lysozyme-like"/>
    <property type="match status" value="1"/>
</dbReference>
<evidence type="ECO:0000313" key="5">
    <source>
        <dbReference type="Proteomes" id="UP001501725"/>
    </source>
</evidence>
<keyword evidence="5" id="KW-1185">Reference proteome</keyword>
<dbReference type="EMBL" id="BAABGY010000016">
    <property type="protein sequence ID" value="GAA4343115.1"/>
    <property type="molecule type" value="Genomic_DNA"/>
</dbReference>
<feature type="domain" description="Pesticin C-terminal" evidence="3">
    <location>
        <begin position="7"/>
        <end position="178"/>
    </location>
</feature>
<dbReference type="InterPro" id="IPR023346">
    <property type="entry name" value="Lysozyme-like_dom_sf"/>
</dbReference>
<accession>A0ABP8HRC6</accession>
<comment type="caution">
    <text evidence="4">The sequence shown here is derived from an EMBL/GenBank/DDBJ whole genome shotgun (WGS) entry which is preliminary data.</text>
</comment>
<organism evidence="4 5">
    <name type="scientific">Flaviaesturariibacter amylovorans</name>
    <dbReference type="NCBI Taxonomy" id="1084520"/>
    <lineage>
        <taxon>Bacteria</taxon>
        <taxon>Pseudomonadati</taxon>
        <taxon>Bacteroidota</taxon>
        <taxon>Chitinophagia</taxon>
        <taxon>Chitinophagales</taxon>
        <taxon>Chitinophagaceae</taxon>
        <taxon>Flaviaestuariibacter</taxon>
    </lineage>
</organism>